<dbReference type="RefSeq" id="WP_161157073.1">
    <property type="nucleotide sequence ID" value="NZ_WEKT01000032.1"/>
</dbReference>
<dbReference type="GO" id="GO:0035438">
    <property type="term" value="F:cyclic-di-GMP binding"/>
    <property type="evidence" value="ECO:0007669"/>
    <property type="project" value="InterPro"/>
</dbReference>
<evidence type="ECO:0000256" key="4">
    <source>
        <dbReference type="SAM" id="MobiDB-lite"/>
    </source>
</evidence>
<keyword evidence="8" id="KW-1185">Reference proteome</keyword>
<keyword evidence="2" id="KW-0547">Nucleotide-binding</keyword>
<dbReference type="Gene3D" id="2.40.10.220">
    <property type="entry name" value="predicted glycosyltransferase like domains"/>
    <property type="match status" value="1"/>
</dbReference>
<protein>
    <recommendedName>
        <fullName evidence="9">Cation tolerance protein CutA</fullName>
    </recommendedName>
</protein>
<sequence>MNSQLLSHPKKNATASEHDSSSTILNSTDALGLIEHGSELTLNITTPVGMKYSCKTRFIGSHSLPFILVEPPKISVDDFNDFFQEGFWLNGKAIGQRGHGSVINFRSQIVHRQRSPIPMIALSVPNNMHVTQLRKEPRYSVSLDANVIRQSGTTNCEIRDLSKNGCRFVTSPLSRPFDHGNELSLVLQSSAASNLSPLTGTICNVTDLMHYTVYGLKFDEQGKKAASELLKHMKFNGSMLSL</sequence>
<evidence type="ECO:0000313" key="7">
    <source>
        <dbReference type="EMBL" id="MZI94593.1"/>
    </source>
</evidence>
<dbReference type="InterPro" id="IPR009875">
    <property type="entry name" value="PilZ_domain"/>
</dbReference>
<accession>A0A7X4LM94</accession>
<gene>
    <name evidence="7" type="ORF">F9817_15475</name>
</gene>
<keyword evidence="1" id="KW-0973">c-di-GMP</keyword>
<comment type="caution">
    <text evidence="7">The sequence shown here is derived from an EMBL/GenBank/DDBJ whole genome shotgun (WGS) entry which is preliminary data.</text>
</comment>
<dbReference type="SUPFAM" id="SSF141371">
    <property type="entry name" value="PilZ domain-like"/>
    <property type="match status" value="2"/>
</dbReference>
<dbReference type="Proteomes" id="UP000462621">
    <property type="component" value="Unassembled WGS sequence"/>
</dbReference>
<evidence type="ECO:0000259" key="6">
    <source>
        <dbReference type="Pfam" id="PF12945"/>
    </source>
</evidence>
<evidence type="ECO:0000256" key="3">
    <source>
        <dbReference type="ARBA" id="ARBA00023143"/>
    </source>
</evidence>
<keyword evidence="3" id="KW-0975">Bacterial flagellum</keyword>
<reference evidence="7 8" key="1">
    <citation type="submission" date="2019-10" db="EMBL/GenBank/DDBJ databases">
        <title>Vibrio sp. nov. isolated from a shrimp pond.</title>
        <authorList>
            <person name="Gomez-Gil B."/>
            <person name="Enciso-Ibarra J."/>
            <person name="Enciso-Ibarra K."/>
            <person name="Bolan-Mejia C."/>
        </authorList>
    </citation>
    <scope>NUCLEOTIDE SEQUENCE [LARGE SCALE GENOMIC DNA]</scope>
    <source>
        <strain evidence="7 8">CAIM 722</strain>
    </source>
</reference>
<dbReference type="Gene3D" id="2.30.110.10">
    <property type="entry name" value="Electron Transport, Fmn-binding Protein, Chain A"/>
    <property type="match status" value="1"/>
</dbReference>
<dbReference type="InterPro" id="IPR012349">
    <property type="entry name" value="Split_barrel_FMN-bd"/>
</dbReference>
<dbReference type="Pfam" id="PF07238">
    <property type="entry name" value="PilZ"/>
    <property type="match status" value="1"/>
</dbReference>
<proteinExistence type="predicted"/>
<evidence type="ECO:0000313" key="8">
    <source>
        <dbReference type="Proteomes" id="UP000462621"/>
    </source>
</evidence>
<dbReference type="InterPro" id="IPR009926">
    <property type="entry name" value="T3SS_YcgR_PilZN"/>
</dbReference>
<feature type="domain" description="Type III secretion system flagellar brake protein YcgR PilZN" evidence="6">
    <location>
        <begin position="36"/>
        <end position="125"/>
    </location>
</feature>
<name>A0A7X4LM94_9VIBR</name>
<evidence type="ECO:0008006" key="9">
    <source>
        <dbReference type="Google" id="ProtNLM"/>
    </source>
</evidence>
<dbReference type="Pfam" id="PF12945">
    <property type="entry name" value="PilZNR"/>
    <property type="match status" value="1"/>
</dbReference>
<evidence type="ECO:0000259" key="5">
    <source>
        <dbReference type="Pfam" id="PF07238"/>
    </source>
</evidence>
<evidence type="ECO:0000256" key="2">
    <source>
        <dbReference type="ARBA" id="ARBA00022741"/>
    </source>
</evidence>
<feature type="domain" description="PilZ" evidence="5">
    <location>
        <begin position="132"/>
        <end position="230"/>
    </location>
</feature>
<organism evidence="7 8">
    <name type="scientific">Vibrio eleionomae</name>
    <dbReference type="NCBI Taxonomy" id="2653505"/>
    <lineage>
        <taxon>Bacteria</taxon>
        <taxon>Pseudomonadati</taxon>
        <taxon>Pseudomonadota</taxon>
        <taxon>Gammaproteobacteria</taxon>
        <taxon>Vibrionales</taxon>
        <taxon>Vibrionaceae</taxon>
        <taxon>Vibrio</taxon>
    </lineage>
</organism>
<dbReference type="EMBL" id="WEKT01000032">
    <property type="protein sequence ID" value="MZI94593.1"/>
    <property type="molecule type" value="Genomic_DNA"/>
</dbReference>
<dbReference type="AlphaFoldDB" id="A0A7X4LM94"/>
<evidence type="ECO:0000256" key="1">
    <source>
        <dbReference type="ARBA" id="ARBA00022636"/>
    </source>
</evidence>
<feature type="region of interest" description="Disordered" evidence="4">
    <location>
        <begin position="1"/>
        <end position="21"/>
    </location>
</feature>